<keyword evidence="2" id="KW-1185">Reference proteome</keyword>
<dbReference type="Proteomes" id="UP000276834">
    <property type="component" value="Unassembled WGS sequence"/>
</dbReference>
<organism evidence="1 2">
    <name type="scientific">Chloebia gouldiae</name>
    <name type="common">Gouldian finch</name>
    <name type="synonym">Erythrura gouldiae</name>
    <dbReference type="NCBI Taxonomy" id="44316"/>
    <lineage>
        <taxon>Eukaryota</taxon>
        <taxon>Metazoa</taxon>
        <taxon>Chordata</taxon>
        <taxon>Craniata</taxon>
        <taxon>Vertebrata</taxon>
        <taxon>Euteleostomi</taxon>
        <taxon>Archelosauria</taxon>
        <taxon>Archosauria</taxon>
        <taxon>Dinosauria</taxon>
        <taxon>Saurischia</taxon>
        <taxon>Theropoda</taxon>
        <taxon>Coelurosauria</taxon>
        <taxon>Aves</taxon>
        <taxon>Neognathae</taxon>
        <taxon>Neoaves</taxon>
        <taxon>Telluraves</taxon>
        <taxon>Australaves</taxon>
        <taxon>Passeriformes</taxon>
        <taxon>Passeroidea</taxon>
        <taxon>Passeridae</taxon>
        <taxon>Chloebia</taxon>
    </lineage>
</organism>
<evidence type="ECO:0000313" key="1">
    <source>
        <dbReference type="EMBL" id="RLV88253.1"/>
    </source>
</evidence>
<accession>A0A3L8RVI6</accession>
<name>A0A3L8RVI6_CHLGU</name>
<dbReference type="AlphaFoldDB" id="A0A3L8RVI6"/>
<feature type="non-terminal residue" evidence="1">
    <location>
        <position position="81"/>
    </location>
</feature>
<reference evidence="1 2" key="1">
    <citation type="journal article" date="2018" name="Proc. R. Soc. B">
        <title>A non-coding region near Follistatin controls head colour polymorphism in the Gouldian finch.</title>
        <authorList>
            <person name="Toomey M.B."/>
            <person name="Marques C.I."/>
            <person name="Andrade P."/>
            <person name="Araujo P.M."/>
            <person name="Sabatino S."/>
            <person name="Gazda M.A."/>
            <person name="Afonso S."/>
            <person name="Lopes R.J."/>
            <person name="Corbo J.C."/>
            <person name="Carneiro M."/>
        </authorList>
    </citation>
    <scope>NUCLEOTIDE SEQUENCE [LARGE SCALE GENOMIC DNA]</scope>
    <source>
        <strain evidence="1">Red01</strain>
        <tissue evidence="1">Muscle</tissue>
    </source>
</reference>
<evidence type="ECO:0000313" key="2">
    <source>
        <dbReference type="Proteomes" id="UP000276834"/>
    </source>
</evidence>
<sequence length="81" mass="9083">MPFTTTHTSPSLLLESLHTTITSSMSHLHLKMFPGDADGFVVDFDCHYSNKRCEVVTLVAILHQHLESHQILGVLTQPNQQ</sequence>
<comment type="caution">
    <text evidence="1">The sequence shown here is derived from an EMBL/GenBank/DDBJ whole genome shotgun (WGS) entry which is preliminary data.</text>
</comment>
<protein>
    <submittedName>
        <fullName evidence="1">Uncharacterized protein</fullName>
    </submittedName>
</protein>
<proteinExistence type="predicted"/>
<gene>
    <name evidence="1" type="ORF">DV515_00015511</name>
</gene>
<dbReference type="EMBL" id="QUSF01000188">
    <property type="protein sequence ID" value="RLV88253.1"/>
    <property type="molecule type" value="Genomic_DNA"/>
</dbReference>